<accession>A0A0B5CQ48</accession>
<dbReference type="RefSeq" id="WP_040665760.1">
    <property type="nucleotide sequence ID" value="NZ_CP007726.1"/>
</dbReference>
<keyword evidence="2" id="KW-1185">Reference proteome</keyword>
<dbReference type="Proteomes" id="UP000031392">
    <property type="component" value="Chromosome"/>
</dbReference>
<dbReference type="AlphaFoldDB" id="A0A0B5CQ48"/>
<dbReference type="HOGENOM" id="CLU_1904505_0_0_4"/>
<sequence length="134" mass="15352">MPVSMTRLEFNWDDSQSRKKLDMNAVQAVAAVWLADKNASRHAVMDLETVVDEPFSFAFNGLDAATVIGLFDEIARQFPFIRFYVRGIGEDFSNMWLREYYNGVTVFAAGPFEHKVSENISNKGKSWFSRWLGK</sequence>
<gene>
    <name evidence="1" type="ORF">NELON_07250</name>
</gene>
<name>A0A0B5CQ48_NEIEG</name>
<proteinExistence type="predicted"/>
<dbReference type="PATRIC" id="fig|546263.7.peg.1553"/>
<protein>
    <submittedName>
        <fullName evidence="1">Uncharacterized protein</fullName>
    </submittedName>
</protein>
<evidence type="ECO:0000313" key="2">
    <source>
        <dbReference type="Proteomes" id="UP000031392"/>
    </source>
</evidence>
<reference evidence="2" key="1">
    <citation type="submission" date="2014-05" db="EMBL/GenBank/DDBJ databases">
        <title>Complete Genome sequence of Neisseria elongata subsp. glycolytica.</title>
        <authorList>
            <person name="Veyrier F.J."/>
            <person name="Taha M.-K."/>
        </authorList>
    </citation>
    <scope>NUCLEOTIDE SEQUENCE [LARGE SCALE GENOMIC DNA]</scope>
    <source>
        <strain evidence="2">ATCC 29315</strain>
    </source>
</reference>
<reference evidence="1 2" key="2">
    <citation type="journal article" date="2015" name="PLoS Genet.">
        <title>Common Cell Shape Evolution of Two Nasopharyngeal Pathogens.</title>
        <authorList>
            <person name="Veyrier F.J."/>
            <person name="Biais N."/>
            <person name="Morales P."/>
            <person name="Belkacem N."/>
            <person name="Guilhen C."/>
            <person name="Ranjeva S."/>
            <person name="Sismeiro O."/>
            <person name="Pehau-Arnaudet G."/>
            <person name="Rocha E.P."/>
            <person name="Werts C."/>
            <person name="Taha M.K."/>
            <person name="Boneca I.G."/>
        </authorList>
    </citation>
    <scope>NUCLEOTIDE SEQUENCE [LARGE SCALE GENOMIC DNA]</scope>
    <source>
        <strain evidence="1 2">ATCC 29315</strain>
    </source>
</reference>
<evidence type="ECO:0000313" key="1">
    <source>
        <dbReference type="EMBL" id="AJE18705.1"/>
    </source>
</evidence>
<dbReference type="EMBL" id="CP007726">
    <property type="protein sequence ID" value="AJE18705.1"/>
    <property type="molecule type" value="Genomic_DNA"/>
</dbReference>
<dbReference type="KEGG" id="nel:NELON_07250"/>
<organism evidence="1 2">
    <name type="scientific">Neisseria elongata subsp. glycolytica ATCC 29315</name>
    <dbReference type="NCBI Taxonomy" id="546263"/>
    <lineage>
        <taxon>Bacteria</taxon>
        <taxon>Pseudomonadati</taxon>
        <taxon>Pseudomonadota</taxon>
        <taxon>Betaproteobacteria</taxon>
        <taxon>Neisseriales</taxon>
        <taxon>Neisseriaceae</taxon>
        <taxon>Neisseria</taxon>
    </lineage>
</organism>